<sequence>MKEQEEDEDSEDDEDEGSEDEDGDLDEMVLDEDVTWMRIVTRTEKAAPNELVMQMKRIRLTTPISWSDFEFALANALGVAPKTVRVAYRFSTAPQASSFHHVQNASELAELVKDAEVAEDGLAKSRAQTKKKFVVHLKCTGEQSEKDKKAKGKGKAKTGKNKRKRAKQSDSDSSSDEDGEGKTKKHKMGQAQWIAQITADNQCLEHKRICLKSIASHPPLKNTDIATWALIMVNTLCTIHIHSDIHIYGRPLDGHRQPILLPKLKLDFEKAVVTPVPPHTLVPAPPPTYQTAMGGYGPYGAYTLPPASPFRSQGYSRCNEMPSSDPIEPTEDVTLFPRLEQWLTDLDNGMQGHDGHNFALFAPDFLREKYMRISDLDGLTMSDVLEMCSGMARGTAKKIIDIATRECKDIRKKEKQRVREMETMPRHYH</sequence>
<feature type="compositionally biased region" description="Basic residues" evidence="1">
    <location>
        <begin position="149"/>
        <end position="166"/>
    </location>
</feature>
<proteinExistence type="predicted"/>
<dbReference type="OrthoDB" id="3267981at2759"/>
<name>A0A6A4HZJ2_9AGAR</name>
<keyword evidence="3" id="KW-1185">Reference proteome</keyword>
<evidence type="ECO:0000313" key="2">
    <source>
        <dbReference type="EMBL" id="KAE9403461.1"/>
    </source>
</evidence>
<feature type="region of interest" description="Disordered" evidence="1">
    <location>
        <begin position="144"/>
        <end position="190"/>
    </location>
</feature>
<evidence type="ECO:0000313" key="3">
    <source>
        <dbReference type="Proteomes" id="UP000799118"/>
    </source>
</evidence>
<dbReference type="Proteomes" id="UP000799118">
    <property type="component" value="Unassembled WGS sequence"/>
</dbReference>
<feature type="region of interest" description="Disordered" evidence="1">
    <location>
        <begin position="1"/>
        <end position="28"/>
    </location>
</feature>
<dbReference type="EMBL" id="ML769425">
    <property type="protein sequence ID" value="KAE9403461.1"/>
    <property type="molecule type" value="Genomic_DNA"/>
</dbReference>
<protein>
    <submittedName>
        <fullName evidence="2">Uncharacterized protein</fullName>
    </submittedName>
</protein>
<gene>
    <name evidence="2" type="ORF">BT96DRAFT_990323</name>
</gene>
<reference evidence="2" key="1">
    <citation type="journal article" date="2019" name="Environ. Microbiol.">
        <title>Fungal ecological strategies reflected in gene transcription - a case study of two litter decomposers.</title>
        <authorList>
            <person name="Barbi F."/>
            <person name="Kohler A."/>
            <person name="Barry K."/>
            <person name="Baskaran P."/>
            <person name="Daum C."/>
            <person name="Fauchery L."/>
            <person name="Ihrmark K."/>
            <person name="Kuo A."/>
            <person name="LaButti K."/>
            <person name="Lipzen A."/>
            <person name="Morin E."/>
            <person name="Grigoriev I.V."/>
            <person name="Henrissat B."/>
            <person name="Lindahl B."/>
            <person name="Martin F."/>
        </authorList>
    </citation>
    <scope>NUCLEOTIDE SEQUENCE</scope>
    <source>
        <strain evidence="2">JB14</strain>
    </source>
</reference>
<organism evidence="2 3">
    <name type="scientific">Gymnopus androsaceus JB14</name>
    <dbReference type="NCBI Taxonomy" id="1447944"/>
    <lineage>
        <taxon>Eukaryota</taxon>
        <taxon>Fungi</taxon>
        <taxon>Dikarya</taxon>
        <taxon>Basidiomycota</taxon>
        <taxon>Agaricomycotina</taxon>
        <taxon>Agaricomycetes</taxon>
        <taxon>Agaricomycetidae</taxon>
        <taxon>Agaricales</taxon>
        <taxon>Marasmiineae</taxon>
        <taxon>Omphalotaceae</taxon>
        <taxon>Gymnopus</taxon>
    </lineage>
</organism>
<accession>A0A6A4HZJ2</accession>
<dbReference type="AlphaFoldDB" id="A0A6A4HZJ2"/>
<evidence type="ECO:0000256" key="1">
    <source>
        <dbReference type="SAM" id="MobiDB-lite"/>
    </source>
</evidence>